<dbReference type="AlphaFoldDB" id="A0A4Y2FWU0"/>
<comment type="caution">
    <text evidence="2">The sequence shown here is derived from an EMBL/GenBank/DDBJ whole genome shotgun (WGS) entry which is preliminary data.</text>
</comment>
<name>A0A4Y2FWU0_ARAVE</name>
<evidence type="ECO:0000313" key="2">
    <source>
        <dbReference type="EMBL" id="GBM45601.1"/>
    </source>
</evidence>
<accession>A0A4Y2FWU0</accession>
<gene>
    <name evidence="2" type="ORF">AVEN_86541_1</name>
</gene>
<evidence type="ECO:0000313" key="3">
    <source>
        <dbReference type="Proteomes" id="UP000499080"/>
    </source>
</evidence>
<dbReference type="EMBL" id="BGPR01001105">
    <property type="protein sequence ID" value="GBM45601.1"/>
    <property type="molecule type" value="Genomic_DNA"/>
</dbReference>
<sequence length="126" mass="13888">MSINRAPWPPHYSPHHGRHMRLPLRQKYHPSLVGGSHPTTLLYATGKRDSAHLYGRFSSQSLKCPLSENSLISKHTSSSSPPCRNIRGNRKIDSCNSSDSINRILTAVTGPGPTPSEEVHIIIDEG</sequence>
<organism evidence="2 3">
    <name type="scientific">Araneus ventricosus</name>
    <name type="common">Orbweaver spider</name>
    <name type="synonym">Epeira ventricosa</name>
    <dbReference type="NCBI Taxonomy" id="182803"/>
    <lineage>
        <taxon>Eukaryota</taxon>
        <taxon>Metazoa</taxon>
        <taxon>Ecdysozoa</taxon>
        <taxon>Arthropoda</taxon>
        <taxon>Chelicerata</taxon>
        <taxon>Arachnida</taxon>
        <taxon>Araneae</taxon>
        <taxon>Araneomorphae</taxon>
        <taxon>Entelegynae</taxon>
        <taxon>Araneoidea</taxon>
        <taxon>Araneidae</taxon>
        <taxon>Araneus</taxon>
    </lineage>
</organism>
<evidence type="ECO:0000256" key="1">
    <source>
        <dbReference type="SAM" id="MobiDB-lite"/>
    </source>
</evidence>
<feature type="compositionally biased region" description="Polar residues" evidence="1">
    <location>
        <begin position="72"/>
        <end position="82"/>
    </location>
</feature>
<dbReference type="Proteomes" id="UP000499080">
    <property type="component" value="Unassembled WGS sequence"/>
</dbReference>
<keyword evidence="3" id="KW-1185">Reference proteome</keyword>
<reference evidence="2 3" key="1">
    <citation type="journal article" date="2019" name="Sci. Rep.">
        <title>Orb-weaving spider Araneus ventricosus genome elucidates the spidroin gene catalogue.</title>
        <authorList>
            <person name="Kono N."/>
            <person name="Nakamura H."/>
            <person name="Ohtoshi R."/>
            <person name="Moran D.A.P."/>
            <person name="Shinohara A."/>
            <person name="Yoshida Y."/>
            <person name="Fujiwara M."/>
            <person name="Mori M."/>
            <person name="Tomita M."/>
            <person name="Arakawa K."/>
        </authorList>
    </citation>
    <scope>NUCLEOTIDE SEQUENCE [LARGE SCALE GENOMIC DNA]</scope>
</reference>
<protein>
    <submittedName>
        <fullName evidence="2">Uncharacterized protein</fullName>
    </submittedName>
</protein>
<feature type="region of interest" description="Disordered" evidence="1">
    <location>
        <begin position="72"/>
        <end position="91"/>
    </location>
</feature>
<proteinExistence type="predicted"/>